<feature type="transmembrane region" description="Helical" evidence="5">
    <location>
        <begin position="323"/>
        <end position="352"/>
    </location>
</feature>
<dbReference type="SUPFAM" id="SSF47473">
    <property type="entry name" value="EF-hand"/>
    <property type="match status" value="1"/>
</dbReference>
<evidence type="ECO:0000256" key="6">
    <source>
        <dbReference type="SAM" id="SignalP"/>
    </source>
</evidence>
<comment type="subcellular location">
    <subcellularLocation>
        <location evidence="1">Membrane</location>
        <topology evidence="1">Multi-pass membrane protein</topology>
    </subcellularLocation>
</comment>
<feature type="signal peptide" evidence="6">
    <location>
        <begin position="1"/>
        <end position="25"/>
    </location>
</feature>
<feature type="domain" description="Neurotransmitter-gated ion-channel transmembrane" evidence="8">
    <location>
        <begin position="271"/>
        <end position="396"/>
    </location>
</feature>
<evidence type="ECO:0000256" key="3">
    <source>
        <dbReference type="ARBA" id="ARBA00022989"/>
    </source>
</evidence>
<keyword evidence="3 5" id="KW-1133">Transmembrane helix</keyword>
<dbReference type="InterPro" id="IPR036719">
    <property type="entry name" value="Neuro-gated_channel_TM_sf"/>
</dbReference>
<dbReference type="InterPro" id="IPR011992">
    <property type="entry name" value="EF-hand-dom_pair"/>
</dbReference>
<dbReference type="Proteomes" id="UP000601435">
    <property type="component" value="Unassembled WGS sequence"/>
</dbReference>
<evidence type="ECO:0000256" key="4">
    <source>
        <dbReference type="ARBA" id="ARBA00023136"/>
    </source>
</evidence>
<name>A0A812K9V2_9DINO</name>
<dbReference type="InterPro" id="IPR006202">
    <property type="entry name" value="Neur_chan_lig-bd"/>
</dbReference>
<dbReference type="SUPFAM" id="SSF90112">
    <property type="entry name" value="Neurotransmitter-gated ion-channel transmembrane pore"/>
    <property type="match status" value="1"/>
</dbReference>
<dbReference type="Gene3D" id="2.70.170.10">
    <property type="entry name" value="Neurotransmitter-gated ion-channel ligand-binding domain"/>
    <property type="match status" value="1"/>
</dbReference>
<dbReference type="CDD" id="cd19051">
    <property type="entry name" value="LGIC_TM_cation"/>
    <property type="match status" value="1"/>
</dbReference>
<dbReference type="GO" id="GO:0005230">
    <property type="term" value="F:extracellular ligand-gated monoatomic ion channel activity"/>
    <property type="evidence" value="ECO:0007669"/>
    <property type="project" value="InterPro"/>
</dbReference>
<dbReference type="SUPFAM" id="SSF63712">
    <property type="entry name" value="Nicotinic receptor ligand binding domain-like"/>
    <property type="match status" value="1"/>
</dbReference>
<evidence type="ECO:0000259" key="8">
    <source>
        <dbReference type="Pfam" id="PF02932"/>
    </source>
</evidence>
<dbReference type="PANTHER" id="PTHR18945">
    <property type="entry name" value="NEUROTRANSMITTER GATED ION CHANNEL"/>
    <property type="match status" value="1"/>
</dbReference>
<accession>A0A812K9V2</accession>
<organism evidence="9 10">
    <name type="scientific">Symbiodinium necroappetens</name>
    <dbReference type="NCBI Taxonomy" id="1628268"/>
    <lineage>
        <taxon>Eukaryota</taxon>
        <taxon>Sar</taxon>
        <taxon>Alveolata</taxon>
        <taxon>Dinophyceae</taxon>
        <taxon>Suessiales</taxon>
        <taxon>Symbiodiniaceae</taxon>
        <taxon>Symbiodinium</taxon>
    </lineage>
</organism>
<sequence length="677" mass="77260">MKTRHMMPGLLLALQLLFQLQIGLAQTSGFTVAYTDHASRLRADLLRDYDSVVPPRSERDVDYSKAGTDVALEIRIFKVQGVDASLGQMRLKVWVRMSWTDSRLSWDPAAYGNITTTHFRTQHASNAENTEIWLPDVQLYNANVGNEFSLDSALASVTSDGFVFWSRPGLLDTLCKFSGLVAFPFDELSCAMEWGGWTYSGGFQGIRLNGKGYSASTSEETAGSSYQEYSIVEIDVEAKTNFYEAYPSEPWTVLKFTVRLGRASFYYSLLIVFPTVLITYLSFGVFFMSHEVGERLSFGITLLLVIEVMKTTGASFVPVCGELLWIDLFMLVNTVFCCASLVETMVVLFFAFHVDQHILPNWLAWAAPWCLCRQQPNYLVESNAGRIFRQLNRDRSARLQARSTKNLQKGRRIEELSEAKLTETDTERLIFFENLFYLLDSHSNGLITAEDAACMLSFVNLSLSRGVLEDILQSAWQEKKLFDCRDFLEICVELMWTTPFKEIKLGAENYISSQTRHTKRCHTYWLKWSRTVDKWSRFWLPLLYTIALGFLLNLELTDYYDDQAGSEMFQGFGPMSMSTPGLIQALITPIIGVVSILTWLQMRRLSKQWRKQQKAAMKARDLDPEDSGRAKPRWTLLSEDGDVYGASMGEVYSERVLDERVEEEDFQDVPVSPRLIK</sequence>
<keyword evidence="4 5" id="KW-0472">Membrane</keyword>
<feature type="transmembrane region" description="Helical" evidence="5">
    <location>
        <begin position="538"/>
        <end position="557"/>
    </location>
</feature>
<dbReference type="GO" id="GO:0004888">
    <property type="term" value="F:transmembrane signaling receptor activity"/>
    <property type="evidence" value="ECO:0007669"/>
    <property type="project" value="InterPro"/>
</dbReference>
<dbReference type="InterPro" id="IPR006201">
    <property type="entry name" value="Neur_channel"/>
</dbReference>
<evidence type="ECO:0000259" key="7">
    <source>
        <dbReference type="Pfam" id="PF02931"/>
    </source>
</evidence>
<feature type="transmembrane region" description="Helical" evidence="5">
    <location>
        <begin position="577"/>
        <end position="600"/>
    </location>
</feature>
<dbReference type="InterPro" id="IPR006029">
    <property type="entry name" value="Neurotrans-gated_channel_TM"/>
</dbReference>
<keyword evidence="2 5" id="KW-0812">Transmembrane</keyword>
<gene>
    <name evidence="9" type="primary">acr-7</name>
    <name evidence="9" type="ORF">SNEC2469_LOCUS2988</name>
</gene>
<feature type="transmembrane region" description="Helical" evidence="5">
    <location>
        <begin position="296"/>
        <end position="317"/>
    </location>
</feature>
<protein>
    <submittedName>
        <fullName evidence="9">Acr-7 protein</fullName>
    </submittedName>
</protein>
<keyword evidence="10" id="KW-1185">Reference proteome</keyword>
<reference evidence="9" key="1">
    <citation type="submission" date="2021-02" db="EMBL/GenBank/DDBJ databases">
        <authorList>
            <person name="Dougan E. K."/>
            <person name="Rhodes N."/>
            <person name="Thang M."/>
            <person name="Chan C."/>
        </authorList>
    </citation>
    <scope>NUCLEOTIDE SEQUENCE</scope>
</reference>
<dbReference type="GO" id="GO:0016020">
    <property type="term" value="C:membrane"/>
    <property type="evidence" value="ECO:0007669"/>
    <property type="project" value="UniProtKB-SubCell"/>
</dbReference>
<evidence type="ECO:0000256" key="1">
    <source>
        <dbReference type="ARBA" id="ARBA00004141"/>
    </source>
</evidence>
<evidence type="ECO:0000256" key="2">
    <source>
        <dbReference type="ARBA" id="ARBA00022692"/>
    </source>
</evidence>
<dbReference type="CDD" id="cd18989">
    <property type="entry name" value="LGIC_ECD_cation"/>
    <property type="match status" value="1"/>
</dbReference>
<dbReference type="InterPro" id="IPR036734">
    <property type="entry name" value="Neur_chan_lig-bd_sf"/>
</dbReference>
<evidence type="ECO:0000313" key="9">
    <source>
        <dbReference type="EMBL" id="CAE7223362.1"/>
    </source>
</evidence>
<feature type="domain" description="Neurotransmitter-gated ion-channel ligand-binding" evidence="7">
    <location>
        <begin position="39"/>
        <end position="262"/>
    </location>
</feature>
<dbReference type="OrthoDB" id="5975154at2759"/>
<feature type="chain" id="PRO_5032797180" evidence="6">
    <location>
        <begin position="26"/>
        <end position="677"/>
    </location>
</feature>
<dbReference type="InterPro" id="IPR038050">
    <property type="entry name" value="Neuro_actylchol_rec"/>
</dbReference>
<keyword evidence="6" id="KW-0732">Signal</keyword>
<evidence type="ECO:0000313" key="10">
    <source>
        <dbReference type="Proteomes" id="UP000601435"/>
    </source>
</evidence>
<dbReference type="AlphaFoldDB" id="A0A812K9V2"/>
<evidence type="ECO:0000256" key="5">
    <source>
        <dbReference type="SAM" id="Phobius"/>
    </source>
</evidence>
<proteinExistence type="predicted"/>
<dbReference type="Gene3D" id="1.20.58.390">
    <property type="entry name" value="Neurotransmitter-gated ion-channel transmembrane domain"/>
    <property type="match status" value="1"/>
</dbReference>
<dbReference type="Pfam" id="PF02931">
    <property type="entry name" value="Neur_chan_LBD"/>
    <property type="match status" value="1"/>
</dbReference>
<dbReference type="Pfam" id="PF02932">
    <property type="entry name" value="Neur_chan_memb"/>
    <property type="match status" value="1"/>
</dbReference>
<comment type="caution">
    <text evidence="9">The sequence shown here is derived from an EMBL/GenBank/DDBJ whole genome shotgun (WGS) entry which is preliminary data.</text>
</comment>
<feature type="transmembrane region" description="Helical" evidence="5">
    <location>
        <begin position="265"/>
        <end position="289"/>
    </location>
</feature>
<dbReference type="EMBL" id="CAJNJA010007339">
    <property type="protein sequence ID" value="CAE7223362.1"/>
    <property type="molecule type" value="Genomic_DNA"/>
</dbReference>